<proteinExistence type="predicted"/>
<dbReference type="EMBL" id="AP027742">
    <property type="protein sequence ID" value="BDZ78296.1"/>
    <property type="molecule type" value="Genomic_DNA"/>
</dbReference>
<dbReference type="RefSeq" id="WP_256193657.1">
    <property type="nucleotide sequence ID" value="NZ_AP027744.1"/>
</dbReference>
<gene>
    <name evidence="1" type="ORF">Lac1_24790</name>
</gene>
<evidence type="ECO:0000313" key="1">
    <source>
        <dbReference type="EMBL" id="BDZ78296.1"/>
    </source>
</evidence>
<dbReference type="Proteomes" id="UP001305815">
    <property type="component" value="Chromosome"/>
</dbReference>
<evidence type="ECO:0000313" key="2">
    <source>
        <dbReference type="Proteomes" id="UP001305815"/>
    </source>
</evidence>
<organism evidence="1 2">
    <name type="scientific">Claveliimonas bilis</name>
    <dbReference type="NCBI Taxonomy" id="3028070"/>
    <lineage>
        <taxon>Bacteria</taxon>
        <taxon>Bacillati</taxon>
        <taxon>Bacillota</taxon>
        <taxon>Clostridia</taxon>
        <taxon>Lachnospirales</taxon>
        <taxon>Lachnospiraceae</taxon>
        <taxon>Claveliimonas</taxon>
    </lineage>
</organism>
<reference evidence="2" key="1">
    <citation type="journal article" date="2023" name="Int. J. Syst. Evol. Microbiol.">
        <title>Claveliimonas bilis gen. nov., sp. nov., deoxycholic acid-producing bacteria isolated from human faeces, and reclassification of Sellimonas monacensis Zenner et al. 2021 as Claveliimonas monacensis comb. nov.</title>
        <authorList>
            <person name="Hisatomi A."/>
            <person name="Kastawa N.W.E.P.G."/>
            <person name="Song I."/>
            <person name="Ohkuma M."/>
            <person name="Fukiya S."/>
            <person name="Sakamoto M."/>
        </authorList>
    </citation>
    <scope>NUCLEOTIDE SEQUENCE [LARGE SCALE GENOMIC DNA]</scope>
    <source>
        <strain evidence="2">12BBH14</strain>
    </source>
</reference>
<keyword evidence="2" id="KW-1185">Reference proteome</keyword>
<accession>A0ABM8I741</accession>
<sequence length="174" mass="20410">MEKTVKIITDKDGRRLVVISRILFKGKRWICWDEVKEYLRQYVGDSYMVEDTKDTVYIGSDFPDEYAGSKYTYSLKGANAKAKANAVQGIPEMIEIAEGKHFRENSGNKHLRDAAFGWYRYDSRFALPVYNEQGMLERYNVYHVSMLIRHAKNGKYYLYDILGIKKETSNPFRF</sequence>
<protein>
    <submittedName>
        <fullName evidence="1">Uncharacterized protein</fullName>
    </submittedName>
</protein>
<name>A0ABM8I741_9FIRM</name>